<dbReference type="STRING" id="1033734.GCA_000285535_01691"/>
<dbReference type="EMBL" id="SLUB01000053">
    <property type="protein sequence ID" value="THE10148.1"/>
    <property type="molecule type" value="Genomic_DNA"/>
</dbReference>
<name>A0A4S3PLC6_9BACI</name>
<keyword evidence="2" id="KW-0378">Hydrolase</keyword>
<dbReference type="Proteomes" id="UP000306477">
    <property type="component" value="Unassembled WGS sequence"/>
</dbReference>
<comment type="caution">
    <text evidence="2">The sequence shown here is derived from an EMBL/GenBank/DDBJ whole genome shotgun (WGS) entry which is preliminary data.</text>
</comment>
<dbReference type="GO" id="GO:0016787">
    <property type="term" value="F:hydrolase activity"/>
    <property type="evidence" value="ECO:0007669"/>
    <property type="project" value="UniProtKB-KW"/>
</dbReference>
<dbReference type="InterPro" id="IPR029058">
    <property type="entry name" value="AB_hydrolase_fold"/>
</dbReference>
<dbReference type="PANTHER" id="PTHR46438:SF11">
    <property type="entry name" value="LIPASE-RELATED"/>
    <property type="match status" value="1"/>
</dbReference>
<sequence length="267" mass="30859">MDTIQIKGINLHYEFYHLDNEKPVLVLLHGFLSSSFSFRRLIPILSKNYTILSVDLPPFGKSEKSIRFTYSYSNIASVVSELIRSFHFTKINLVGHSMGGQICLYMAKQEPALVDKLVLLCSSGYMKRMPKSLIYSSYLPYFHFIVKKKLAKQGVLHNLRNVVHNHELIDQEMIDGYTEPFLDNRIFMGLTRMIRHREGDLSSEELKQIKHPVLLIWGEQDRVVPISVGRRLHQDLPHSTFVSIKNTGHLVPEECPEKVATYIKNFI</sequence>
<dbReference type="RefSeq" id="WP_136381320.1">
    <property type="nucleotide sequence ID" value="NZ_SLUB01000053.1"/>
</dbReference>
<keyword evidence="3" id="KW-1185">Reference proteome</keyword>
<dbReference type="AlphaFoldDB" id="A0A4S3PLC6"/>
<dbReference type="InterPro" id="IPR000073">
    <property type="entry name" value="AB_hydrolase_1"/>
</dbReference>
<accession>A0A4S3PLC6</accession>
<organism evidence="2 3">
    <name type="scientific">Bacillus timonensis</name>
    <dbReference type="NCBI Taxonomy" id="1033734"/>
    <lineage>
        <taxon>Bacteria</taxon>
        <taxon>Bacillati</taxon>
        <taxon>Bacillota</taxon>
        <taxon>Bacilli</taxon>
        <taxon>Bacillales</taxon>
        <taxon>Bacillaceae</taxon>
        <taxon>Bacillus</taxon>
    </lineage>
</organism>
<evidence type="ECO:0000313" key="3">
    <source>
        <dbReference type="Proteomes" id="UP000306477"/>
    </source>
</evidence>
<dbReference type="InterPro" id="IPR000639">
    <property type="entry name" value="Epox_hydrolase-like"/>
</dbReference>
<evidence type="ECO:0000313" key="2">
    <source>
        <dbReference type="EMBL" id="THE10148.1"/>
    </source>
</evidence>
<evidence type="ECO:0000259" key="1">
    <source>
        <dbReference type="Pfam" id="PF00561"/>
    </source>
</evidence>
<dbReference type="Pfam" id="PF00561">
    <property type="entry name" value="Abhydrolase_1"/>
    <property type="match status" value="1"/>
</dbReference>
<protein>
    <submittedName>
        <fullName evidence="2">Alpha/beta hydrolase</fullName>
    </submittedName>
</protein>
<dbReference type="PRINTS" id="PR00111">
    <property type="entry name" value="ABHYDROLASE"/>
</dbReference>
<feature type="domain" description="AB hydrolase-1" evidence="1">
    <location>
        <begin position="23"/>
        <end position="253"/>
    </location>
</feature>
<gene>
    <name evidence="2" type="ORF">E1I69_19920</name>
</gene>
<reference evidence="2 3" key="1">
    <citation type="journal article" date="2019" name="Indoor Air">
        <title>Impacts of indoor surface finishes on bacterial viability.</title>
        <authorList>
            <person name="Hu J."/>
            <person name="Maamar S.B."/>
            <person name="Glawe A.J."/>
            <person name="Gottel N."/>
            <person name="Gilbert J.A."/>
            <person name="Hartmann E.M."/>
        </authorList>
    </citation>
    <scope>NUCLEOTIDE SEQUENCE [LARGE SCALE GENOMIC DNA]</scope>
    <source>
        <strain evidence="2 3">AF060A6</strain>
    </source>
</reference>
<dbReference type="OrthoDB" id="9797695at2"/>
<proteinExistence type="predicted"/>
<dbReference type="SUPFAM" id="SSF53474">
    <property type="entry name" value="alpha/beta-Hydrolases"/>
    <property type="match status" value="1"/>
</dbReference>
<dbReference type="PANTHER" id="PTHR46438">
    <property type="entry name" value="ALPHA/BETA-HYDROLASES SUPERFAMILY PROTEIN"/>
    <property type="match status" value="1"/>
</dbReference>
<dbReference type="Gene3D" id="3.40.50.1820">
    <property type="entry name" value="alpha/beta hydrolase"/>
    <property type="match status" value="1"/>
</dbReference>
<dbReference type="PRINTS" id="PR00412">
    <property type="entry name" value="EPOXHYDRLASE"/>
</dbReference>